<reference evidence="4 5" key="1">
    <citation type="journal article" date="2011" name="J. Bacteriol.">
        <title>Genome sequence of Halorhabdus tiamatea, the first archaeon isolated from a deep-sea anoxic brine lake.</title>
        <authorList>
            <person name="Antunes A."/>
            <person name="Alam I."/>
            <person name="Bajic V.B."/>
            <person name="Stingl U."/>
        </authorList>
    </citation>
    <scope>NUCLEOTIDE SEQUENCE [LARGE SCALE GENOMIC DNA]</scope>
    <source>
        <strain evidence="4 5">SARL4B</strain>
    </source>
</reference>
<evidence type="ECO:0000313" key="3">
    <source>
        <dbReference type="EMBL" id="CCQ33400.1"/>
    </source>
</evidence>
<dbReference type="GeneID" id="23800173"/>
<reference evidence="3 6" key="3">
    <citation type="journal article" date="2014" name="Environ. Microbiol.">
        <title>Halorhabdus tiamatea: proteogenomics and glycosidase activity measurements identify the first cultivated euryarchaeon from a deep-sea anoxic brine lake as potential polysaccharide degrader.</title>
        <authorList>
            <person name="Werner J."/>
            <person name="Ferrer M."/>
            <person name="Michel G."/>
            <person name="Mann A.J."/>
            <person name="Huang S."/>
            <person name="Juarez S."/>
            <person name="Ciordia S."/>
            <person name="Albar J.P."/>
            <person name="Alcaide M."/>
            <person name="La Cono V."/>
            <person name="Yakimov M.M."/>
            <person name="Antunes A."/>
            <person name="Taborda M."/>
            <person name="Da Costa M.S."/>
            <person name="Amann R.I."/>
            <person name="Gloeckner F.O."/>
            <person name="Golyshina O.V."/>
            <person name="Golyshin P.N."/>
            <person name="Teeling H."/>
        </authorList>
    </citation>
    <scope>NUCLEOTIDE SEQUENCE [LARGE SCALE GENOMIC DNA]</scope>
    <source>
        <strain evidence="6">SARL4B</strain>
        <strain evidence="3">Type strain: SARL4B</strain>
    </source>
</reference>
<protein>
    <submittedName>
        <fullName evidence="4">Dethiobiotin synthetase protein</fullName>
        <ecNumber evidence="4">6.3.3.3</ecNumber>
    </submittedName>
    <submittedName>
        <fullName evidence="3">Universal stress protein A (UpsA) domain protein</fullName>
    </submittedName>
</protein>
<dbReference type="SUPFAM" id="SSF52402">
    <property type="entry name" value="Adenine nucleotide alpha hydrolases-like"/>
    <property type="match status" value="1"/>
</dbReference>
<evidence type="ECO:0000259" key="2">
    <source>
        <dbReference type="Pfam" id="PF00582"/>
    </source>
</evidence>
<dbReference type="STRING" id="1033806.HTIA_1266"/>
<dbReference type="Gene3D" id="3.40.50.620">
    <property type="entry name" value="HUPs"/>
    <property type="match status" value="1"/>
</dbReference>
<dbReference type="Pfam" id="PF00582">
    <property type="entry name" value="Usp"/>
    <property type="match status" value="1"/>
</dbReference>
<dbReference type="InterPro" id="IPR014729">
    <property type="entry name" value="Rossmann-like_a/b/a_fold"/>
</dbReference>
<sequence>MGKRILVPVDGSEQAREAVDFALAEFPDAEMHLLHVINPADAGYSVQASMPTFSEEWYDRQKEQAENLFSEVESGATDFAGTFEEFVEVGKPTHTIVQHAEEHDVDQIVMGSHGRSGVTRILLGSVAETVVRRSPVPITVVR</sequence>
<dbReference type="PRINTS" id="PR01438">
    <property type="entry name" value="UNVRSLSTRESS"/>
</dbReference>
<keyword evidence="6" id="KW-1185">Reference proteome</keyword>
<accession>F7PF72</accession>
<dbReference type="GO" id="GO:0004141">
    <property type="term" value="F:dethiobiotin synthase activity"/>
    <property type="evidence" value="ECO:0007669"/>
    <property type="project" value="UniProtKB-EC"/>
</dbReference>
<dbReference type="PANTHER" id="PTHR46268">
    <property type="entry name" value="STRESS RESPONSE PROTEIN NHAX"/>
    <property type="match status" value="1"/>
</dbReference>
<dbReference type="OrthoDB" id="105697at2157"/>
<evidence type="ECO:0000313" key="5">
    <source>
        <dbReference type="Proteomes" id="UP000003861"/>
    </source>
</evidence>
<name>F7PF72_9EURY</name>
<evidence type="ECO:0000313" key="6">
    <source>
        <dbReference type="Proteomes" id="UP000015381"/>
    </source>
</evidence>
<dbReference type="Proteomes" id="UP000015381">
    <property type="component" value="Chromosome I"/>
</dbReference>
<dbReference type="InterPro" id="IPR006016">
    <property type="entry name" value="UspA"/>
</dbReference>
<dbReference type="PANTHER" id="PTHR46268:SF24">
    <property type="entry name" value="UNIVERSAL STRESS PROTEIN"/>
    <property type="match status" value="1"/>
</dbReference>
<dbReference type="CDD" id="cd00293">
    <property type="entry name" value="USP-like"/>
    <property type="match status" value="1"/>
</dbReference>
<evidence type="ECO:0000313" key="4">
    <source>
        <dbReference type="EMBL" id="ERJ07816.1"/>
    </source>
</evidence>
<dbReference type="AlphaFoldDB" id="F7PF72"/>
<organism evidence="4 5">
    <name type="scientific">Halorhabdus tiamatea SARL4B</name>
    <dbReference type="NCBI Taxonomy" id="1033806"/>
    <lineage>
        <taxon>Archaea</taxon>
        <taxon>Methanobacteriati</taxon>
        <taxon>Methanobacteriota</taxon>
        <taxon>Stenosarchaea group</taxon>
        <taxon>Halobacteria</taxon>
        <taxon>Halobacteriales</taxon>
        <taxon>Haloarculaceae</taxon>
        <taxon>Halorhabdus</taxon>
    </lineage>
</organism>
<keyword evidence="4" id="KW-0436">Ligase</keyword>
<dbReference type="PATRIC" id="fig|1033806.12.peg.1259"/>
<dbReference type="RefSeq" id="WP_008523623.1">
    <property type="nucleotide sequence ID" value="NC_021921.1"/>
</dbReference>
<dbReference type="HOGENOM" id="CLU_049301_11_4_2"/>
<evidence type="ECO:0000256" key="1">
    <source>
        <dbReference type="ARBA" id="ARBA00008791"/>
    </source>
</evidence>
<dbReference type="EMBL" id="AFNT02000001">
    <property type="protein sequence ID" value="ERJ07816.1"/>
    <property type="molecule type" value="Genomic_DNA"/>
</dbReference>
<dbReference type="EC" id="6.3.3.3" evidence="4"/>
<proteinExistence type="inferred from homology"/>
<dbReference type="eggNOG" id="arCOG02053">
    <property type="taxonomic scope" value="Archaea"/>
</dbReference>
<gene>
    <name evidence="4" type="ORF">HLRTI_000200</name>
    <name evidence="3" type="ORF">HTIA_1266</name>
</gene>
<feature type="domain" description="UspA" evidence="2">
    <location>
        <begin position="3"/>
        <end position="142"/>
    </location>
</feature>
<dbReference type="KEGG" id="hti:HTIA_1266"/>
<dbReference type="Proteomes" id="UP000003861">
    <property type="component" value="Unassembled WGS sequence"/>
</dbReference>
<comment type="similarity">
    <text evidence="1">Belongs to the universal stress protein A family.</text>
</comment>
<dbReference type="InterPro" id="IPR006015">
    <property type="entry name" value="Universal_stress_UspA"/>
</dbReference>
<reference evidence="4 5" key="2">
    <citation type="journal article" date="2013" name="PLoS ONE">
        <title>INDIGO - INtegrated Data Warehouse of MIcrobial GenOmes with Examples from the Red Sea Extremophiles.</title>
        <authorList>
            <person name="Alam I."/>
            <person name="Antunes A."/>
            <person name="Kamau A.A."/>
            <person name="Ba Alawi W."/>
            <person name="Kalkatawi M."/>
            <person name="Stingl U."/>
            <person name="Bajic V.B."/>
        </authorList>
    </citation>
    <scope>NUCLEOTIDE SEQUENCE [LARGE SCALE GENOMIC DNA]</scope>
    <source>
        <strain evidence="4 5">SARL4B</strain>
    </source>
</reference>
<dbReference type="EMBL" id="HF571520">
    <property type="protein sequence ID" value="CCQ33400.1"/>
    <property type="molecule type" value="Genomic_DNA"/>
</dbReference>